<evidence type="ECO:0000256" key="1">
    <source>
        <dbReference type="SAM" id="MobiDB-lite"/>
    </source>
</evidence>
<gene>
    <name evidence="4" type="ORF">J2S63_003835</name>
</gene>
<evidence type="ECO:0000313" key="5">
    <source>
        <dbReference type="Proteomes" id="UP001183648"/>
    </source>
</evidence>
<proteinExistence type="predicted"/>
<keyword evidence="5" id="KW-1185">Reference proteome</keyword>
<reference evidence="4 5" key="1">
    <citation type="submission" date="2023-07" db="EMBL/GenBank/DDBJ databases">
        <title>Sequencing the genomes of 1000 actinobacteria strains.</title>
        <authorList>
            <person name="Klenk H.-P."/>
        </authorList>
    </citation>
    <scope>NUCLEOTIDE SEQUENCE [LARGE SCALE GENOMIC DNA]</scope>
    <source>
        <strain evidence="4 5">DSM 19426</strain>
    </source>
</reference>
<protein>
    <recommendedName>
        <fullName evidence="3">GerMN domain-containing protein</fullName>
    </recommendedName>
</protein>
<keyword evidence="2" id="KW-0812">Transmembrane</keyword>
<dbReference type="InterPro" id="IPR019606">
    <property type="entry name" value="GerMN"/>
</dbReference>
<accession>A0ABU2C0S6</accession>
<feature type="compositionally biased region" description="Low complexity" evidence="1">
    <location>
        <begin position="97"/>
        <end position="118"/>
    </location>
</feature>
<feature type="domain" description="GerMN" evidence="3">
    <location>
        <begin position="157"/>
        <end position="256"/>
    </location>
</feature>
<evidence type="ECO:0000256" key="2">
    <source>
        <dbReference type="SAM" id="Phobius"/>
    </source>
</evidence>
<evidence type="ECO:0000313" key="4">
    <source>
        <dbReference type="EMBL" id="MDR7364282.1"/>
    </source>
</evidence>
<dbReference type="SMART" id="SM00909">
    <property type="entry name" value="Germane"/>
    <property type="match status" value="1"/>
</dbReference>
<dbReference type="Pfam" id="PF10646">
    <property type="entry name" value="Germane"/>
    <property type="match status" value="1"/>
</dbReference>
<dbReference type="Proteomes" id="UP001183648">
    <property type="component" value="Unassembled WGS sequence"/>
</dbReference>
<feature type="region of interest" description="Disordered" evidence="1">
    <location>
        <begin position="354"/>
        <end position="373"/>
    </location>
</feature>
<organism evidence="4 5">
    <name type="scientific">Nocardioides marmoribigeumensis</name>
    <dbReference type="NCBI Taxonomy" id="433649"/>
    <lineage>
        <taxon>Bacteria</taxon>
        <taxon>Bacillati</taxon>
        <taxon>Actinomycetota</taxon>
        <taxon>Actinomycetes</taxon>
        <taxon>Propionibacteriales</taxon>
        <taxon>Nocardioidaceae</taxon>
        <taxon>Nocardioides</taxon>
    </lineage>
</organism>
<sequence>MTGDRTPDERRISDALHDTVDDLEPVHGLSAIRSRLQEDAMSSPSRPASRTALLALGGAAAVAVVVTGVVLVTQQSDRPSSDPPPAASSSLPPSPADSPSDSPSGDDSSSPSDGQSRPHTTPPPTATSRALPVYYVGTTPVGPRLYREFHRTQVAAGDELVTALRQAVEVAPLDPDYRTPWPSGTRVDVVPPSGPDQVTISLSGPTPGSLHDRPAGMSRAEARMAVQQLVYTAQAAVQSRVPVQLLLDGRHTDQVMGVPASEPLANDDETSTSASVWITSPQDGDTVRAGGVEVTGRGAFFEATVAWQLLSPDGHVVADGAGMAQECCTLSPYSFTIPKVQPGDYVIRVYDADMSGGESGRKEPEDTKRITVG</sequence>
<dbReference type="InterPro" id="IPR018911">
    <property type="entry name" value="Gmad2_Ig-like_dom"/>
</dbReference>
<name>A0ABU2C0S6_9ACTN</name>
<feature type="transmembrane region" description="Helical" evidence="2">
    <location>
        <begin position="51"/>
        <end position="72"/>
    </location>
</feature>
<dbReference type="EMBL" id="JAVDYG010000001">
    <property type="protein sequence ID" value="MDR7364282.1"/>
    <property type="molecule type" value="Genomic_DNA"/>
</dbReference>
<evidence type="ECO:0000259" key="3">
    <source>
        <dbReference type="SMART" id="SM00909"/>
    </source>
</evidence>
<feature type="compositionally biased region" description="Pro residues" evidence="1">
    <location>
        <begin position="81"/>
        <end position="96"/>
    </location>
</feature>
<feature type="region of interest" description="Disordered" evidence="1">
    <location>
        <begin position="75"/>
        <end position="132"/>
    </location>
</feature>
<comment type="caution">
    <text evidence="4">The sequence shown here is derived from an EMBL/GenBank/DDBJ whole genome shotgun (WGS) entry which is preliminary data.</text>
</comment>
<keyword evidence="2" id="KW-0472">Membrane</keyword>
<keyword evidence="2" id="KW-1133">Transmembrane helix</keyword>
<feature type="compositionally biased region" description="Basic and acidic residues" evidence="1">
    <location>
        <begin position="359"/>
        <end position="373"/>
    </location>
</feature>
<dbReference type="RefSeq" id="WP_310305770.1">
    <property type="nucleotide sequence ID" value="NZ_BAAAPS010000005.1"/>
</dbReference>
<dbReference type="Pfam" id="PF10648">
    <property type="entry name" value="Gmad2"/>
    <property type="match status" value="1"/>
</dbReference>